<proteinExistence type="predicted"/>
<keyword evidence="2" id="KW-1185">Reference proteome</keyword>
<gene>
    <name evidence="1" type="ORF">K4L44_05090</name>
</gene>
<organism evidence="1 2">
    <name type="scientific">Halosquirtibacter laminarini</name>
    <dbReference type="NCBI Taxonomy" id="3374600"/>
    <lineage>
        <taxon>Bacteria</taxon>
        <taxon>Pseudomonadati</taxon>
        <taxon>Bacteroidota</taxon>
        <taxon>Bacteroidia</taxon>
        <taxon>Marinilabiliales</taxon>
        <taxon>Prolixibacteraceae</taxon>
        <taxon>Halosquirtibacter</taxon>
    </lineage>
</organism>
<evidence type="ECO:0000313" key="2">
    <source>
        <dbReference type="Proteomes" id="UP000826212"/>
    </source>
</evidence>
<dbReference type="EMBL" id="CP081303">
    <property type="protein sequence ID" value="QZE15212.1"/>
    <property type="molecule type" value="Genomic_DNA"/>
</dbReference>
<protein>
    <submittedName>
        <fullName evidence="1">NAD(P)H-dependent oxidoreductase</fullName>
    </submittedName>
</protein>
<sequence length="209" mass="23969">MSLIEDLEWRYATKSFNTTKSVSKDDLDKLIHAVQLTPTSLGLQTFHLHVIESHELKQELFLASFNQQQVVQASHVMVISYYPQVVEKQVDEIIAIKSKLENIPVSTLVPFKEFVMGYINRMEPQDMDIWSAKQTYIAMGVLLSACAELHIDACPMEGFDKNAYDNILNLTEKGLKSSLVIPIGYRDSEDKYQFMKKVRRDISDLTTFL</sequence>
<dbReference type="Proteomes" id="UP000826212">
    <property type="component" value="Chromosome"/>
</dbReference>
<accession>A0AC61NNV5</accession>
<name>A0AC61NNV5_9BACT</name>
<reference evidence="1" key="1">
    <citation type="submission" date="2021-08" db="EMBL/GenBank/DDBJ databases">
        <title>Novel anaerobic bacterium isolated from sea squirt in East Sea, Republic of Korea.</title>
        <authorList>
            <person name="Nguyen T.H."/>
            <person name="Li Z."/>
            <person name="Lee Y.-J."/>
            <person name="Ko J."/>
            <person name="Kim S.-G."/>
        </authorList>
    </citation>
    <scope>NUCLEOTIDE SEQUENCE</scope>
    <source>
        <strain evidence="1">KCTC 25031</strain>
    </source>
</reference>
<evidence type="ECO:0000313" key="1">
    <source>
        <dbReference type="EMBL" id="QZE15212.1"/>
    </source>
</evidence>